<gene>
    <name evidence="2" type="ORF">M378DRAFT_121582</name>
</gene>
<dbReference type="OrthoDB" id="2413468at2759"/>
<protein>
    <submittedName>
        <fullName evidence="2">Uncharacterized protein</fullName>
    </submittedName>
</protein>
<keyword evidence="3" id="KW-1185">Reference proteome</keyword>
<evidence type="ECO:0000313" key="3">
    <source>
        <dbReference type="Proteomes" id="UP000054549"/>
    </source>
</evidence>
<feature type="compositionally biased region" description="Polar residues" evidence="1">
    <location>
        <begin position="20"/>
        <end position="36"/>
    </location>
</feature>
<feature type="region of interest" description="Disordered" evidence="1">
    <location>
        <begin position="251"/>
        <end position="333"/>
    </location>
</feature>
<feature type="region of interest" description="Disordered" evidence="1">
    <location>
        <begin position="345"/>
        <end position="372"/>
    </location>
</feature>
<feature type="compositionally biased region" description="Polar residues" evidence="1">
    <location>
        <begin position="639"/>
        <end position="650"/>
    </location>
</feature>
<dbReference type="STRING" id="946122.A0A0C2XH35"/>
<evidence type="ECO:0000313" key="2">
    <source>
        <dbReference type="EMBL" id="KIL68258.1"/>
    </source>
</evidence>
<dbReference type="InParanoid" id="A0A0C2XH35"/>
<organism evidence="2 3">
    <name type="scientific">Amanita muscaria (strain Koide BX008)</name>
    <dbReference type="NCBI Taxonomy" id="946122"/>
    <lineage>
        <taxon>Eukaryota</taxon>
        <taxon>Fungi</taxon>
        <taxon>Dikarya</taxon>
        <taxon>Basidiomycota</taxon>
        <taxon>Agaricomycotina</taxon>
        <taxon>Agaricomycetes</taxon>
        <taxon>Agaricomycetidae</taxon>
        <taxon>Agaricales</taxon>
        <taxon>Pluteineae</taxon>
        <taxon>Amanitaceae</taxon>
        <taxon>Amanita</taxon>
    </lineage>
</organism>
<feature type="compositionally biased region" description="Polar residues" evidence="1">
    <location>
        <begin position="355"/>
        <end position="372"/>
    </location>
</feature>
<feature type="compositionally biased region" description="Low complexity" evidence="1">
    <location>
        <begin position="509"/>
        <end position="519"/>
    </location>
</feature>
<feature type="compositionally biased region" description="Polar residues" evidence="1">
    <location>
        <begin position="137"/>
        <end position="152"/>
    </location>
</feature>
<reference evidence="2 3" key="1">
    <citation type="submission" date="2014-04" db="EMBL/GenBank/DDBJ databases">
        <title>Evolutionary Origins and Diversification of the Mycorrhizal Mutualists.</title>
        <authorList>
            <consortium name="DOE Joint Genome Institute"/>
            <consortium name="Mycorrhizal Genomics Consortium"/>
            <person name="Kohler A."/>
            <person name="Kuo A."/>
            <person name="Nagy L.G."/>
            <person name="Floudas D."/>
            <person name="Copeland A."/>
            <person name="Barry K.W."/>
            <person name="Cichocki N."/>
            <person name="Veneault-Fourrey C."/>
            <person name="LaButti K."/>
            <person name="Lindquist E.A."/>
            <person name="Lipzen A."/>
            <person name="Lundell T."/>
            <person name="Morin E."/>
            <person name="Murat C."/>
            <person name="Riley R."/>
            <person name="Ohm R."/>
            <person name="Sun H."/>
            <person name="Tunlid A."/>
            <person name="Henrissat B."/>
            <person name="Grigoriev I.V."/>
            <person name="Hibbett D.S."/>
            <person name="Martin F."/>
        </authorList>
    </citation>
    <scope>NUCLEOTIDE SEQUENCE [LARGE SCALE GENOMIC DNA]</scope>
    <source>
        <strain evidence="2 3">Koide BX008</strain>
    </source>
</reference>
<feature type="compositionally biased region" description="Pro residues" evidence="1">
    <location>
        <begin position="471"/>
        <end position="486"/>
    </location>
</feature>
<feature type="compositionally biased region" description="Polar residues" evidence="1">
    <location>
        <begin position="179"/>
        <end position="204"/>
    </location>
</feature>
<dbReference type="Proteomes" id="UP000054549">
    <property type="component" value="Unassembled WGS sequence"/>
</dbReference>
<feature type="compositionally biased region" description="Low complexity" evidence="1">
    <location>
        <begin position="45"/>
        <end position="63"/>
    </location>
</feature>
<dbReference type="AlphaFoldDB" id="A0A0C2XH35"/>
<dbReference type="EMBL" id="KN818229">
    <property type="protein sequence ID" value="KIL68258.1"/>
    <property type="molecule type" value="Genomic_DNA"/>
</dbReference>
<accession>A0A0C2XH35</accession>
<evidence type="ECO:0000256" key="1">
    <source>
        <dbReference type="SAM" id="MobiDB-lite"/>
    </source>
</evidence>
<feature type="region of interest" description="Disordered" evidence="1">
    <location>
        <begin position="17"/>
        <end position="215"/>
    </location>
</feature>
<sequence length="864" mass="93263">MRRLSLRLRFFISDGKKSKSNQVVEITSAPRNTSRPKSPVKLGPSLSRTTSPSSSEYSCDSDTAASSVTREKTTKHARRSSTLSDAGSDRRRLAIVQMETVHEGRSKSASDTGHSPRLRRARPNLTGIAIVAPPDASPSTYTHLSPPLSSTGVDARSAQRTGSKRPRNAKAQRPPLQPQVISDDNNGEPSNSRSVSSVQPLNVRSSASASSSSVNLHSPAIDLPLTTPPIGHSKDIHTPVAGPVVVNLEPSRPLNISKARTKPNMDPPPAITAQSSTDSSGKRGEVPFVHYQPGLHATAGPLPPPPRATFAIDRKSPPPPRPPRTPHPRSHSDIETMKQALQLPPSVSAALASRSHATSELPSPQSVVESSTLIEEAVETKSLHRREGAFVPTPELGNDQMSSTLLQQDLDQENTSAESVTMNETAQLPNIEEHDETSIGSNIVVEPPPRSDSLHTSTEYVIPSHPQADPTFPPEAPSQKPSPPPKSFRNSLTMSLKRFSPLPRPPSGSPRSGKRSSVGTIRTSRTPSPSYPIQHETATQPLRQKVITQNPPGLFCHEVHSIKSASERCSIYAQKINELYNCDTGLVVWLHEAKHRGTTSVPNNPSVPPSTDPFAPQRRHTSGSSMNTEVTFPLRPDATTATDLTSTYRNITPPTVQPPLLPYPSLAISQQQRPPPSTPTSTLRSFATSTPTSTLKGALFASLGRRTSVATSWREKPGITALSLANSQNGGNSSGRNVLMKQPPPPQHSSPRPINVTTSPSVPGGPRAPPNRIKRSQTLMATPAPFSIKSETERVERQSTNHVIPDHIDIKPDPEFTRQVDKLADLLPHADRGILAAYLRRTGQDMLAIGQYLDDEKNGTIRAD</sequence>
<feature type="region of interest" description="Disordered" evidence="1">
    <location>
        <begin position="597"/>
        <end position="691"/>
    </location>
</feature>
<dbReference type="HOGENOM" id="CLU_012232_0_0_1"/>
<feature type="compositionally biased region" description="Low complexity" evidence="1">
    <location>
        <begin position="726"/>
        <end position="735"/>
    </location>
</feature>
<feature type="region of interest" description="Disordered" evidence="1">
    <location>
        <begin position="721"/>
        <end position="773"/>
    </location>
</feature>
<feature type="region of interest" description="Disordered" evidence="1">
    <location>
        <begin position="428"/>
        <end position="541"/>
    </location>
</feature>
<name>A0A0C2XH35_AMAMK</name>
<proteinExistence type="predicted"/>